<comment type="caution">
    <text evidence="1">The sequence shown here is derived from an EMBL/GenBank/DDBJ whole genome shotgun (WGS) entry which is preliminary data.</text>
</comment>
<evidence type="ECO:0000313" key="2">
    <source>
        <dbReference type="Proteomes" id="UP001223978"/>
    </source>
</evidence>
<sequence length="88" mass="9612">MVHETLPAYDSDADPDCTLTVTLHNEPSALRRVLASLGTIPVTELSYAAPTHTHATARITVPRTNATRARNKLNRMVDVLAVVPLEPR</sequence>
<evidence type="ECO:0000313" key="1">
    <source>
        <dbReference type="EMBL" id="MDI3405073.1"/>
    </source>
</evidence>
<protein>
    <recommendedName>
        <fullName evidence="3">ACT domain-containing protein</fullName>
    </recommendedName>
</protein>
<reference evidence="1 2" key="1">
    <citation type="submission" date="2023-05" db="EMBL/GenBank/DDBJ databases">
        <title>Draft genome sequence of Streptomyces sp. B-S-A6 isolated from a cave soil in Thailand.</title>
        <authorList>
            <person name="Chamroensaksri N."/>
            <person name="Muangham S."/>
        </authorList>
    </citation>
    <scope>NUCLEOTIDE SEQUENCE [LARGE SCALE GENOMIC DNA]</scope>
    <source>
        <strain evidence="1 2">B-S-A6</strain>
    </source>
</reference>
<gene>
    <name evidence="1" type="ORF">QIS96_14760</name>
</gene>
<proteinExistence type="predicted"/>
<dbReference type="RefSeq" id="WP_282543012.1">
    <property type="nucleotide sequence ID" value="NZ_JASCIQ010000013.1"/>
</dbReference>
<name>A0ABT6SA57_9ACTN</name>
<organism evidence="1 2">
    <name type="scientific">Streptomyces cavernicola</name>
    <dbReference type="NCBI Taxonomy" id="3043613"/>
    <lineage>
        <taxon>Bacteria</taxon>
        <taxon>Bacillati</taxon>
        <taxon>Actinomycetota</taxon>
        <taxon>Actinomycetes</taxon>
        <taxon>Kitasatosporales</taxon>
        <taxon>Streptomycetaceae</taxon>
        <taxon>Streptomyces</taxon>
    </lineage>
</organism>
<dbReference type="Proteomes" id="UP001223978">
    <property type="component" value="Unassembled WGS sequence"/>
</dbReference>
<keyword evidence="2" id="KW-1185">Reference proteome</keyword>
<dbReference type="EMBL" id="JASCIQ010000013">
    <property type="protein sequence ID" value="MDI3405073.1"/>
    <property type="molecule type" value="Genomic_DNA"/>
</dbReference>
<evidence type="ECO:0008006" key="3">
    <source>
        <dbReference type="Google" id="ProtNLM"/>
    </source>
</evidence>
<accession>A0ABT6SA57</accession>